<comment type="function">
    <text evidence="4">Catalyzes amidations at positions B, D, E, and G on adenosylcobyrinic A,C-diamide. NH(2) groups are provided by glutamine, and one molecule of ATP is hydrogenolyzed for each amidation.</text>
</comment>
<dbReference type="InterPro" id="IPR011698">
    <property type="entry name" value="GATase_3"/>
</dbReference>
<dbReference type="InterPro" id="IPR029062">
    <property type="entry name" value="Class_I_gatase-like"/>
</dbReference>
<feature type="domain" description="CobB/CobQ-like glutamine amidotransferase" evidence="6">
    <location>
        <begin position="251"/>
        <end position="448"/>
    </location>
</feature>
<dbReference type="SUPFAM" id="SSF52540">
    <property type="entry name" value="P-loop containing nucleoside triphosphate hydrolases"/>
    <property type="match status" value="1"/>
</dbReference>
<gene>
    <name evidence="4" type="primary">cobQ</name>
    <name evidence="7" type="ORF">H8716_05080</name>
</gene>
<sequence length="505" mass="54842">MAKAIMVQGTMSNAGKSLLAAGLCRIFKQDGYKVAPFKSQNMALNSFITEEGLEMGRAQVMQAEAAGIRPSVYMNPILLKPTTDVGSQVIVNGEVLGNMKARDYFAYKKQLVPQIMEAYHKLEEEYDIIVIEGAGSPAEINLKEEDIVNMGMAKMAGAPVLLVGDIDRGGVFAQLIGTVMLLEEDEKKMVKGLIINKFRGDKSILDPGVKMLEEKAGIPVVGVAPYLQIQVEDEDSLTERFDRKEAVGVIDIAVIRLPRISNFTDFNPFESMEGVSLRYVGSVSELKNPDLIILPGTKSTMSDLAWMRQNGLEAAILKAAASGKLIFGICGGYQMLGETLSDPDGVEGGGTMKGMGLLPMDTVFAGDKTRTRVSGAFTTVGGRLKELSGVELEGYEIHMGVSTLREGASSLTEITDHGAQTKGKTKEDGAYTDHVYGTYVHGVFDKEEVPKAVIRAIGREKGLDVSQITSVDFAQFKETQYDLLAAGLREHLDMKKIYEILEEGI</sequence>
<comment type="similarity">
    <text evidence="4">Belongs to the CobB/CobQ family. CobQ subfamily.</text>
</comment>
<dbReference type="Proteomes" id="UP000657421">
    <property type="component" value="Unassembled WGS sequence"/>
</dbReference>
<dbReference type="PANTHER" id="PTHR21343">
    <property type="entry name" value="DETHIOBIOTIN SYNTHETASE"/>
    <property type="match status" value="1"/>
</dbReference>
<dbReference type="Gene3D" id="3.40.50.880">
    <property type="match status" value="1"/>
</dbReference>
<evidence type="ECO:0000259" key="6">
    <source>
        <dbReference type="Pfam" id="PF07685"/>
    </source>
</evidence>
<proteinExistence type="inferred from homology"/>
<dbReference type="NCBIfam" id="NF001989">
    <property type="entry name" value="PRK00784.1"/>
    <property type="match status" value="1"/>
</dbReference>
<dbReference type="PROSITE" id="PS51274">
    <property type="entry name" value="GATASE_COBBQ"/>
    <property type="match status" value="1"/>
</dbReference>
<evidence type="ECO:0000259" key="5">
    <source>
        <dbReference type="Pfam" id="PF01656"/>
    </source>
</evidence>
<dbReference type="InterPro" id="IPR002586">
    <property type="entry name" value="CobQ/CobB/MinD/ParA_Nub-bd_dom"/>
</dbReference>
<name>A0ABR7N7T2_9FIRM</name>
<dbReference type="CDD" id="cd05389">
    <property type="entry name" value="CobQ_N"/>
    <property type="match status" value="1"/>
</dbReference>
<keyword evidence="3 4" id="KW-0315">Glutamine amidotransferase</keyword>
<feature type="domain" description="CobQ/CobB/MinD/ParA nucleotide binding" evidence="5">
    <location>
        <begin position="5"/>
        <end position="227"/>
    </location>
</feature>
<reference evidence="7 8" key="1">
    <citation type="submission" date="2020-08" db="EMBL/GenBank/DDBJ databases">
        <title>Genome public.</title>
        <authorList>
            <person name="Liu C."/>
            <person name="Sun Q."/>
        </authorList>
    </citation>
    <scope>NUCLEOTIDE SEQUENCE [LARGE SCALE GENOMIC DNA]</scope>
    <source>
        <strain evidence="7 8">NSJ-46</strain>
    </source>
</reference>
<dbReference type="CDD" id="cd01750">
    <property type="entry name" value="GATase1_CobQ"/>
    <property type="match status" value="1"/>
</dbReference>
<dbReference type="RefSeq" id="WP_249307451.1">
    <property type="nucleotide sequence ID" value="NZ_JACRSZ010000003.1"/>
</dbReference>
<comment type="pathway">
    <text evidence="1 4">Cofactor biosynthesis; adenosylcobalamin biosynthesis.</text>
</comment>
<dbReference type="SUPFAM" id="SSF52317">
    <property type="entry name" value="Class I glutamine amidotransferase-like"/>
    <property type="match status" value="1"/>
</dbReference>
<comment type="caution">
    <text evidence="7">The sequence shown here is derived from an EMBL/GenBank/DDBJ whole genome shotgun (WGS) entry which is preliminary data.</text>
</comment>
<dbReference type="PANTHER" id="PTHR21343:SF1">
    <property type="entry name" value="COBYRIC ACID SYNTHASE"/>
    <property type="match status" value="1"/>
</dbReference>
<dbReference type="Gene3D" id="3.40.50.300">
    <property type="entry name" value="P-loop containing nucleotide triphosphate hydrolases"/>
    <property type="match status" value="1"/>
</dbReference>
<evidence type="ECO:0000313" key="7">
    <source>
        <dbReference type="EMBL" id="MBC8572463.1"/>
    </source>
</evidence>
<organism evidence="7 8">
    <name type="scientific">Jingyaoa shaoxingensis</name>
    <dbReference type="NCBI Taxonomy" id="2763671"/>
    <lineage>
        <taxon>Bacteria</taxon>
        <taxon>Bacillati</taxon>
        <taxon>Bacillota</taxon>
        <taxon>Clostridia</taxon>
        <taxon>Lachnospirales</taxon>
        <taxon>Lachnospiraceae</taxon>
        <taxon>Jingyaoa</taxon>
    </lineage>
</organism>
<dbReference type="Pfam" id="PF01656">
    <property type="entry name" value="CbiA"/>
    <property type="match status" value="1"/>
</dbReference>
<dbReference type="InterPro" id="IPR004459">
    <property type="entry name" value="CobQ_synth"/>
</dbReference>
<keyword evidence="2 4" id="KW-0169">Cobalamin biosynthesis</keyword>
<evidence type="ECO:0000256" key="1">
    <source>
        <dbReference type="ARBA" id="ARBA00004953"/>
    </source>
</evidence>
<evidence type="ECO:0000313" key="8">
    <source>
        <dbReference type="Proteomes" id="UP000657421"/>
    </source>
</evidence>
<feature type="active site" description="Nucleophile" evidence="4">
    <location>
        <position position="330"/>
    </location>
</feature>
<dbReference type="InterPro" id="IPR047045">
    <property type="entry name" value="CobQ_N"/>
</dbReference>
<dbReference type="InterPro" id="IPR027417">
    <property type="entry name" value="P-loop_NTPase"/>
</dbReference>
<feature type="active site" evidence="4">
    <location>
        <position position="441"/>
    </location>
</feature>
<dbReference type="EMBL" id="JACRSZ010000003">
    <property type="protein sequence ID" value="MBC8572463.1"/>
    <property type="molecule type" value="Genomic_DNA"/>
</dbReference>
<dbReference type="Pfam" id="PF07685">
    <property type="entry name" value="GATase_3"/>
    <property type="match status" value="1"/>
</dbReference>
<dbReference type="InterPro" id="IPR033949">
    <property type="entry name" value="CobQ_GATase1"/>
</dbReference>
<evidence type="ECO:0000256" key="4">
    <source>
        <dbReference type="HAMAP-Rule" id="MF_00028"/>
    </source>
</evidence>
<protein>
    <recommendedName>
        <fullName evidence="4">Cobyric acid synthase</fullName>
    </recommendedName>
</protein>
<dbReference type="NCBIfam" id="TIGR00313">
    <property type="entry name" value="cobQ"/>
    <property type="match status" value="1"/>
</dbReference>
<keyword evidence="8" id="KW-1185">Reference proteome</keyword>
<accession>A0ABR7N7T2</accession>
<evidence type="ECO:0000256" key="3">
    <source>
        <dbReference type="ARBA" id="ARBA00022962"/>
    </source>
</evidence>
<dbReference type="HAMAP" id="MF_00028">
    <property type="entry name" value="CobQ"/>
    <property type="match status" value="1"/>
</dbReference>
<evidence type="ECO:0000256" key="2">
    <source>
        <dbReference type="ARBA" id="ARBA00022573"/>
    </source>
</evidence>